<gene>
    <name evidence="6" type="ORF">FNQ90_09500</name>
</gene>
<dbReference type="GO" id="GO:0003700">
    <property type="term" value="F:DNA-binding transcription factor activity"/>
    <property type="evidence" value="ECO:0007669"/>
    <property type="project" value="InterPro"/>
</dbReference>
<dbReference type="Proteomes" id="UP000538929">
    <property type="component" value="Unassembled WGS sequence"/>
</dbReference>
<name>A0A7W3Y1B7_9ACTN</name>
<dbReference type="SMART" id="SM00345">
    <property type="entry name" value="HTH_GNTR"/>
    <property type="match status" value="1"/>
</dbReference>
<comment type="caution">
    <text evidence="6">The sequence shown here is derived from an EMBL/GenBank/DDBJ whole genome shotgun (WGS) entry which is preliminary data.</text>
</comment>
<dbReference type="SMART" id="SM00866">
    <property type="entry name" value="UTRA"/>
    <property type="match status" value="1"/>
</dbReference>
<dbReference type="InterPro" id="IPR028978">
    <property type="entry name" value="Chorismate_lyase_/UTRA_dom_sf"/>
</dbReference>
<evidence type="ECO:0000259" key="5">
    <source>
        <dbReference type="PROSITE" id="PS50949"/>
    </source>
</evidence>
<dbReference type="AlphaFoldDB" id="A0A7W3Y1B7"/>
<keyword evidence="1" id="KW-0805">Transcription regulation</keyword>
<protein>
    <submittedName>
        <fullName evidence="6">UTRA domain-containing protein</fullName>
    </submittedName>
</protein>
<reference evidence="7" key="1">
    <citation type="submission" date="2019-10" db="EMBL/GenBank/DDBJ databases">
        <title>Streptomyces sp. nov., a novel actinobacterium isolated from alkaline environment.</title>
        <authorList>
            <person name="Golinska P."/>
        </authorList>
    </citation>
    <scope>NUCLEOTIDE SEQUENCE [LARGE SCALE GENOMIC DNA]</scope>
    <source>
        <strain evidence="7">DSM 42118</strain>
    </source>
</reference>
<dbReference type="InterPro" id="IPR036388">
    <property type="entry name" value="WH-like_DNA-bd_sf"/>
</dbReference>
<proteinExistence type="predicted"/>
<dbReference type="Gene3D" id="1.10.10.10">
    <property type="entry name" value="Winged helix-like DNA-binding domain superfamily/Winged helix DNA-binding domain"/>
    <property type="match status" value="1"/>
</dbReference>
<dbReference type="EMBL" id="VKHT01000217">
    <property type="protein sequence ID" value="MBB0244333.1"/>
    <property type="molecule type" value="Genomic_DNA"/>
</dbReference>
<evidence type="ECO:0000256" key="4">
    <source>
        <dbReference type="SAM" id="MobiDB-lite"/>
    </source>
</evidence>
<feature type="region of interest" description="Disordered" evidence="4">
    <location>
        <begin position="301"/>
        <end position="350"/>
    </location>
</feature>
<dbReference type="Pfam" id="PF07702">
    <property type="entry name" value="UTRA"/>
    <property type="match status" value="1"/>
</dbReference>
<dbReference type="PROSITE" id="PS50949">
    <property type="entry name" value="HTH_GNTR"/>
    <property type="match status" value="1"/>
</dbReference>
<feature type="domain" description="HTH gntR-type" evidence="5">
    <location>
        <begin position="5"/>
        <end position="73"/>
    </location>
</feature>
<dbReference type="SUPFAM" id="SSF64288">
    <property type="entry name" value="Chorismate lyase-like"/>
    <property type="match status" value="1"/>
</dbReference>
<dbReference type="InterPro" id="IPR000524">
    <property type="entry name" value="Tscrpt_reg_HTH_GntR"/>
</dbReference>
<accession>A0A7W3Y1B7</accession>
<feature type="compositionally biased region" description="Pro residues" evidence="4">
    <location>
        <begin position="302"/>
        <end position="312"/>
    </location>
</feature>
<organism evidence="6 7">
    <name type="scientific">Streptomyces alkaliphilus</name>
    <dbReference type="NCBI Taxonomy" id="1472722"/>
    <lineage>
        <taxon>Bacteria</taxon>
        <taxon>Bacillati</taxon>
        <taxon>Actinomycetota</taxon>
        <taxon>Actinomycetes</taxon>
        <taxon>Kitasatosporales</taxon>
        <taxon>Streptomycetaceae</taxon>
        <taxon>Streptomyces</taxon>
    </lineage>
</organism>
<evidence type="ECO:0000256" key="2">
    <source>
        <dbReference type="ARBA" id="ARBA00023125"/>
    </source>
</evidence>
<evidence type="ECO:0000313" key="6">
    <source>
        <dbReference type="EMBL" id="MBB0244333.1"/>
    </source>
</evidence>
<dbReference type="PANTHER" id="PTHR44846:SF17">
    <property type="entry name" value="GNTR-FAMILY TRANSCRIPTIONAL REGULATOR"/>
    <property type="match status" value="1"/>
</dbReference>
<sequence>MGDTRPVYQRIADDLRRQIDEGVLPVGARIPSRSELKRVYGASDQTVDRAVRVLKAAGYAVGRFGRGVFVGDRKPIGSLVRGSVAVDSPLAAEIRGGPRGTVRGGSVPLPGPVGRRPGHLPTALARPPVAEGDVAEGFGLLPVPRGEASAERVPHLVWEATSTATVAPPAVAERLGITTGERVMCTRYEYLADRLPLQLATSWEPLALTGETDICWPERGPYARRGVRGRFAAIGIRVVRAREVVASRPATSPEAEVLGCAPGQCLTTVERTHYAADGRPVETSDSVLRGDRWRLEYDIPLAPEPVAPPPSVGAPTVRGPRPAERLAGLPRPTTRRAPTGGDEPAGSVSR</sequence>
<keyword evidence="2" id="KW-0238">DNA-binding</keyword>
<dbReference type="Pfam" id="PF00392">
    <property type="entry name" value="GntR"/>
    <property type="match status" value="1"/>
</dbReference>
<dbReference type="Gene3D" id="3.40.1410.10">
    <property type="entry name" value="Chorismate lyase-like"/>
    <property type="match status" value="1"/>
</dbReference>
<evidence type="ECO:0000313" key="7">
    <source>
        <dbReference type="Proteomes" id="UP000538929"/>
    </source>
</evidence>
<dbReference type="PANTHER" id="PTHR44846">
    <property type="entry name" value="MANNOSYL-D-GLYCERATE TRANSPORT/METABOLISM SYSTEM REPRESSOR MNGR-RELATED"/>
    <property type="match status" value="1"/>
</dbReference>
<evidence type="ECO:0000256" key="1">
    <source>
        <dbReference type="ARBA" id="ARBA00023015"/>
    </source>
</evidence>
<dbReference type="CDD" id="cd07377">
    <property type="entry name" value="WHTH_GntR"/>
    <property type="match status" value="1"/>
</dbReference>
<feature type="region of interest" description="Disordered" evidence="4">
    <location>
        <begin position="96"/>
        <end position="116"/>
    </location>
</feature>
<dbReference type="InterPro" id="IPR050679">
    <property type="entry name" value="Bact_HTH_transcr_reg"/>
</dbReference>
<dbReference type="InterPro" id="IPR011663">
    <property type="entry name" value="UTRA"/>
</dbReference>
<dbReference type="SUPFAM" id="SSF46785">
    <property type="entry name" value="Winged helix' DNA-binding domain"/>
    <property type="match status" value="1"/>
</dbReference>
<dbReference type="GO" id="GO:0045892">
    <property type="term" value="P:negative regulation of DNA-templated transcription"/>
    <property type="evidence" value="ECO:0007669"/>
    <property type="project" value="TreeGrafter"/>
</dbReference>
<dbReference type="GO" id="GO:0003677">
    <property type="term" value="F:DNA binding"/>
    <property type="evidence" value="ECO:0007669"/>
    <property type="project" value="UniProtKB-KW"/>
</dbReference>
<feature type="compositionally biased region" description="Low complexity" evidence="4">
    <location>
        <begin position="104"/>
        <end position="116"/>
    </location>
</feature>
<evidence type="ECO:0000256" key="3">
    <source>
        <dbReference type="ARBA" id="ARBA00023163"/>
    </source>
</evidence>
<dbReference type="InterPro" id="IPR036390">
    <property type="entry name" value="WH_DNA-bd_sf"/>
</dbReference>
<keyword evidence="3" id="KW-0804">Transcription</keyword>
<keyword evidence="7" id="KW-1185">Reference proteome</keyword>